<dbReference type="EMBL" id="RWGY01000007">
    <property type="protein sequence ID" value="TVU39743.1"/>
    <property type="molecule type" value="Genomic_DNA"/>
</dbReference>
<dbReference type="InterPro" id="IPR036047">
    <property type="entry name" value="F-box-like_dom_sf"/>
</dbReference>
<reference evidence="3 4" key="1">
    <citation type="journal article" date="2019" name="Sci. Rep.">
        <title>A high-quality genome of Eragrostis curvula grass provides insights into Poaceae evolution and supports new strategies to enhance forage quality.</title>
        <authorList>
            <person name="Carballo J."/>
            <person name="Santos B.A.C.M."/>
            <person name="Zappacosta D."/>
            <person name="Garbus I."/>
            <person name="Selva J.P."/>
            <person name="Gallo C.A."/>
            <person name="Diaz A."/>
            <person name="Albertini E."/>
            <person name="Caccamo M."/>
            <person name="Echenique V."/>
        </authorList>
    </citation>
    <scope>NUCLEOTIDE SEQUENCE [LARGE SCALE GENOMIC DNA]</scope>
    <source>
        <strain evidence="4">cv. Victoria</strain>
        <tissue evidence="3">Leaf</tissue>
    </source>
</reference>
<dbReference type="Gene3D" id="1.20.1280.50">
    <property type="match status" value="1"/>
</dbReference>
<accession>A0A5J9VVJ8</accession>
<dbReference type="InterPro" id="IPR017451">
    <property type="entry name" value="F-box-assoc_interact_dom"/>
</dbReference>
<dbReference type="PANTHER" id="PTHR31111">
    <property type="entry name" value="BNAA05G37150D PROTEIN-RELATED"/>
    <property type="match status" value="1"/>
</dbReference>
<evidence type="ECO:0000313" key="3">
    <source>
        <dbReference type="EMBL" id="TVU39743.1"/>
    </source>
</evidence>
<feature type="domain" description="F-box" evidence="2">
    <location>
        <begin position="92"/>
        <end position="132"/>
    </location>
</feature>
<dbReference type="NCBIfam" id="TIGR01640">
    <property type="entry name" value="F_box_assoc_1"/>
    <property type="match status" value="1"/>
</dbReference>
<evidence type="ECO:0000259" key="2">
    <source>
        <dbReference type="SMART" id="SM00256"/>
    </source>
</evidence>
<feature type="non-terminal residue" evidence="3">
    <location>
        <position position="1"/>
    </location>
</feature>
<dbReference type="InterPro" id="IPR001810">
    <property type="entry name" value="F-box_dom"/>
</dbReference>
<dbReference type="AlphaFoldDB" id="A0A5J9VVJ8"/>
<dbReference type="PANTHER" id="PTHR31111:SF133">
    <property type="entry name" value="OS07G0196600 PROTEIN"/>
    <property type="match status" value="1"/>
</dbReference>
<feature type="compositionally biased region" description="Low complexity" evidence="1">
    <location>
        <begin position="65"/>
        <end position="76"/>
    </location>
</feature>
<evidence type="ECO:0000256" key="1">
    <source>
        <dbReference type="SAM" id="MobiDB-lite"/>
    </source>
</evidence>
<feature type="region of interest" description="Disordered" evidence="1">
    <location>
        <begin position="57"/>
        <end position="76"/>
    </location>
</feature>
<sequence>LLFLSAPISPLCLFPAASSLRAIRRRRPKPTTPARADCSSSRASICRTPTFHRLKPAPPGHQAVSSMTSPMPLSSPTNRARLTPAASSAGVLSPDMLFDVLLRLPAKELCRLRAVCRCWRSLTIDPLFISAHADLHRSPLFLARFQDDKLHIHVMDSSGNLVKRIAIPRGHQLLCTQLELACVASPSNSCCVLNPATGGLYALPRGPALVQPQRESLRRPDTFVFGRVPSTGEYKVIRTFNRAEFPHNDKLQPFEVFTLNGAASIGQWRILESRDFIVEASSAVVVDGAVYFLMNSSYNRRGRAVTSGIPADYIASLDIEREEWRRDLQGPISGSPVIGDLDARDDYMFMWPQLALADLKGSLVLSYYRRRQFILDLWFLKDFEDGHWVKEYSIRTGSISFCLADEYRVKPLLMLDDGRLVIYAELTGLLLICDPQTNTLTEVETKHLDSVSVYAGNLLSLQEGNIV</sequence>
<comment type="caution">
    <text evidence="3">The sequence shown here is derived from an EMBL/GenBank/DDBJ whole genome shotgun (WGS) entry which is preliminary data.</text>
</comment>
<dbReference type="Proteomes" id="UP000324897">
    <property type="component" value="Chromosome 4"/>
</dbReference>
<evidence type="ECO:0000313" key="4">
    <source>
        <dbReference type="Proteomes" id="UP000324897"/>
    </source>
</evidence>
<name>A0A5J9VVJ8_9POAL</name>
<dbReference type="Pfam" id="PF12937">
    <property type="entry name" value="F-box-like"/>
    <property type="match status" value="1"/>
</dbReference>
<proteinExistence type="predicted"/>
<dbReference type="OrthoDB" id="591557at2759"/>
<dbReference type="Pfam" id="PF08268">
    <property type="entry name" value="FBA_3"/>
    <property type="match status" value="1"/>
</dbReference>
<organism evidence="3 4">
    <name type="scientific">Eragrostis curvula</name>
    <name type="common">weeping love grass</name>
    <dbReference type="NCBI Taxonomy" id="38414"/>
    <lineage>
        <taxon>Eukaryota</taxon>
        <taxon>Viridiplantae</taxon>
        <taxon>Streptophyta</taxon>
        <taxon>Embryophyta</taxon>
        <taxon>Tracheophyta</taxon>
        <taxon>Spermatophyta</taxon>
        <taxon>Magnoliopsida</taxon>
        <taxon>Liliopsida</taxon>
        <taxon>Poales</taxon>
        <taxon>Poaceae</taxon>
        <taxon>PACMAD clade</taxon>
        <taxon>Chloridoideae</taxon>
        <taxon>Eragrostideae</taxon>
        <taxon>Eragrostidinae</taxon>
        <taxon>Eragrostis</taxon>
    </lineage>
</organism>
<gene>
    <name evidence="3" type="ORF">EJB05_13182</name>
</gene>
<dbReference type="SMART" id="SM00256">
    <property type="entry name" value="FBOX"/>
    <property type="match status" value="1"/>
</dbReference>
<dbReference type="SUPFAM" id="SSF81383">
    <property type="entry name" value="F-box domain"/>
    <property type="match status" value="1"/>
</dbReference>
<keyword evidence="4" id="KW-1185">Reference proteome</keyword>
<dbReference type="InterPro" id="IPR013187">
    <property type="entry name" value="F-box-assoc_dom_typ3"/>
</dbReference>
<protein>
    <recommendedName>
        <fullName evidence="2">F-box domain-containing protein</fullName>
    </recommendedName>
</protein>